<evidence type="ECO:0000256" key="1">
    <source>
        <dbReference type="SAM" id="MobiDB-lite"/>
    </source>
</evidence>
<evidence type="ECO:0000313" key="2">
    <source>
        <dbReference type="EMBL" id="OJD22354.1"/>
    </source>
</evidence>
<sequence length="70" mass="7893">MDEVGASTRAPHDTVSPHPGSRPQISAGHARATQEWLVKKILDSRIRVRKGRPILEYRVASRPTWQPRAI</sequence>
<dbReference type="Proteomes" id="UP000242791">
    <property type="component" value="Unassembled WGS sequence"/>
</dbReference>
<protein>
    <submittedName>
        <fullName evidence="2">Uncharacterized protein</fullName>
    </submittedName>
</protein>
<accession>A0A1J9Q2N7</accession>
<evidence type="ECO:0000313" key="3">
    <source>
        <dbReference type="Proteomes" id="UP000242791"/>
    </source>
</evidence>
<dbReference type="EMBL" id="LGTZ01001088">
    <property type="protein sequence ID" value="OJD22354.1"/>
    <property type="molecule type" value="Genomic_DNA"/>
</dbReference>
<proteinExistence type="predicted"/>
<dbReference type="STRING" id="1658174.A0A1J9Q2N7"/>
<reference evidence="2 3" key="1">
    <citation type="submission" date="2015-08" db="EMBL/GenBank/DDBJ databases">
        <title>Emmonsia species relationships and genome sequence.</title>
        <authorList>
            <person name="Cuomo C.A."/>
            <person name="Schwartz I.S."/>
            <person name="Kenyon C."/>
            <person name="De Hoog G.S."/>
            <person name="Govender N.P."/>
            <person name="Botha A."/>
            <person name="Moreno L."/>
            <person name="De Vries M."/>
            <person name="Munoz J.F."/>
            <person name="Stielow J.B."/>
        </authorList>
    </citation>
    <scope>NUCLEOTIDE SEQUENCE [LARGE SCALE GENOMIC DNA]</scope>
    <source>
        <strain evidence="2 3">EI222</strain>
    </source>
</reference>
<keyword evidence="3" id="KW-1185">Reference proteome</keyword>
<dbReference type="AlphaFoldDB" id="A0A1J9Q2N7"/>
<dbReference type="VEuPathDB" id="FungiDB:ACJ73_06297"/>
<comment type="caution">
    <text evidence="2">The sequence shown here is derived from an EMBL/GenBank/DDBJ whole genome shotgun (WGS) entry which is preliminary data.</text>
</comment>
<organism evidence="2 3">
    <name type="scientific">Blastomyces percursus</name>
    <dbReference type="NCBI Taxonomy" id="1658174"/>
    <lineage>
        <taxon>Eukaryota</taxon>
        <taxon>Fungi</taxon>
        <taxon>Dikarya</taxon>
        <taxon>Ascomycota</taxon>
        <taxon>Pezizomycotina</taxon>
        <taxon>Eurotiomycetes</taxon>
        <taxon>Eurotiomycetidae</taxon>
        <taxon>Onygenales</taxon>
        <taxon>Ajellomycetaceae</taxon>
        <taxon>Blastomyces</taxon>
    </lineage>
</organism>
<dbReference type="OrthoDB" id="4187800at2759"/>
<feature type="region of interest" description="Disordered" evidence="1">
    <location>
        <begin position="1"/>
        <end position="31"/>
    </location>
</feature>
<name>A0A1J9Q2N7_9EURO</name>
<gene>
    <name evidence="2" type="ORF">ACJ73_06297</name>
</gene>